<dbReference type="FunFam" id="1.20.58.1120:FF:000001">
    <property type="entry name" value="dynein heavy chain 2, axonemal"/>
    <property type="match status" value="1"/>
</dbReference>
<dbReference type="OrthoDB" id="5593012at2759"/>
<dbReference type="InterPro" id="IPR027417">
    <property type="entry name" value="P-loop_NTPase"/>
</dbReference>
<dbReference type="InterPro" id="IPR041466">
    <property type="entry name" value="Dynein_AAA5_ext"/>
</dbReference>
<feature type="compositionally biased region" description="Polar residues" evidence="14">
    <location>
        <begin position="4173"/>
        <end position="4183"/>
    </location>
</feature>
<dbReference type="Proteomes" id="UP000039865">
    <property type="component" value="Unassembled WGS sequence"/>
</dbReference>
<dbReference type="InterPro" id="IPR035706">
    <property type="entry name" value="AAA_9"/>
</dbReference>
<dbReference type="Gene3D" id="1.10.8.710">
    <property type="match status" value="1"/>
</dbReference>
<dbReference type="GO" id="GO:0045505">
    <property type="term" value="F:dynein intermediate chain binding"/>
    <property type="evidence" value="ECO:0007669"/>
    <property type="project" value="InterPro"/>
</dbReference>
<name>A0A078A2M7_STYLE</name>
<dbReference type="Pfam" id="PF03028">
    <property type="entry name" value="Dynein_heavy"/>
    <property type="match status" value="1"/>
</dbReference>
<keyword evidence="9" id="KW-0969">Cilium</keyword>
<dbReference type="Pfam" id="PF12781">
    <property type="entry name" value="AAA_9"/>
    <property type="match status" value="1"/>
</dbReference>
<dbReference type="Gene3D" id="1.20.920.30">
    <property type="match status" value="1"/>
</dbReference>
<dbReference type="InterPro" id="IPR024743">
    <property type="entry name" value="Dynein_HC_stalk"/>
</dbReference>
<dbReference type="InterPro" id="IPR042222">
    <property type="entry name" value="Dynein_2_N"/>
</dbReference>
<dbReference type="InterPro" id="IPR004273">
    <property type="entry name" value="Dynein_heavy_D6_P-loop"/>
</dbReference>
<evidence type="ECO:0000256" key="14">
    <source>
        <dbReference type="SAM" id="MobiDB-lite"/>
    </source>
</evidence>
<keyword evidence="10" id="KW-0505">Motor protein</keyword>
<comment type="subcellular location">
    <subcellularLocation>
        <location evidence="1">Cytoplasm</location>
        <location evidence="1">Cytoskeleton</location>
        <location evidence="1">Cilium axoneme</location>
    </subcellularLocation>
</comment>
<keyword evidence="5" id="KW-0547">Nucleotide-binding</keyword>
<dbReference type="Pfam" id="PF17857">
    <property type="entry name" value="AAA_lid_1"/>
    <property type="match status" value="1"/>
</dbReference>
<dbReference type="Gene3D" id="1.10.8.1220">
    <property type="match status" value="1"/>
</dbReference>
<proteinExistence type="inferred from homology"/>
<feature type="region of interest" description="Disordered" evidence="14">
    <location>
        <begin position="512"/>
        <end position="561"/>
    </location>
</feature>
<dbReference type="FunFam" id="3.10.490.20:FF:000001">
    <property type="entry name" value="dynein heavy chain 7, axonemal"/>
    <property type="match status" value="1"/>
</dbReference>
<dbReference type="Pfam" id="PF18199">
    <property type="entry name" value="Dynein_C"/>
    <property type="match status" value="1"/>
</dbReference>
<feature type="compositionally biased region" description="Basic and acidic residues" evidence="14">
    <location>
        <begin position="513"/>
        <end position="526"/>
    </location>
</feature>
<accession>A0A078A2M7</accession>
<dbReference type="Gene3D" id="1.20.58.1120">
    <property type="match status" value="1"/>
</dbReference>
<dbReference type="FunFam" id="1.20.920.30:FF:000002">
    <property type="entry name" value="Dynein axonemal heavy chain 3"/>
    <property type="match status" value="1"/>
</dbReference>
<dbReference type="GO" id="GO:0030286">
    <property type="term" value="C:dynein complex"/>
    <property type="evidence" value="ECO:0007669"/>
    <property type="project" value="UniProtKB-KW"/>
</dbReference>
<keyword evidence="8 13" id="KW-0175">Coiled coil</keyword>
<evidence type="ECO:0000256" key="7">
    <source>
        <dbReference type="ARBA" id="ARBA00023017"/>
    </source>
</evidence>
<dbReference type="GO" id="GO:0008569">
    <property type="term" value="F:minus-end-directed microtubule motor activity"/>
    <property type="evidence" value="ECO:0007669"/>
    <property type="project" value="InterPro"/>
</dbReference>
<dbReference type="Gene3D" id="3.40.50.300">
    <property type="entry name" value="P-loop containing nucleotide triphosphate hydrolases"/>
    <property type="match status" value="5"/>
</dbReference>
<keyword evidence="17" id="KW-1185">Reference proteome</keyword>
<dbReference type="Gene3D" id="1.20.140.100">
    <property type="entry name" value="Dynein heavy chain, N-terminal domain 2"/>
    <property type="match status" value="1"/>
</dbReference>
<dbReference type="InterPro" id="IPR043157">
    <property type="entry name" value="Dynein_AAA1S"/>
</dbReference>
<dbReference type="EMBL" id="CCKQ01005183">
    <property type="protein sequence ID" value="CDW76340.1"/>
    <property type="molecule type" value="Genomic_DNA"/>
</dbReference>
<feature type="domain" description="AAA+ ATPase" evidence="15">
    <location>
        <begin position="1669"/>
        <end position="1808"/>
    </location>
</feature>
<keyword evidence="7" id="KW-0243">Dynein</keyword>
<evidence type="ECO:0000256" key="4">
    <source>
        <dbReference type="ARBA" id="ARBA00022701"/>
    </source>
</evidence>
<gene>
    <name evidence="16" type="primary">Contig4559.g4868</name>
    <name evidence="16" type="ORF">STYLEM_5340</name>
</gene>
<dbReference type="SUPFAM" id="SSF52540">
    <property type="entry name" value="P-loop containing nucleoside triphosphate hydrolases"/>
    <property type="match status" value="4"/>
</dbReference>
<dbReference type="Gene3D" id="1.20.1270.280">
    <property type="match status" value="1"/>
</dbReference>
<dbReference type="InterPro" id="IPR035699">
    <property type="entry name" value="AAA_6"/>
</dbReference>
<comment type="similarity">
    <text evidence="2">Belongs to the dynein heavy chain family.</text>
</comment>
<dbReference type="GO" id="GO:0003341">
    <property type="term" value="P:cilium movement"/>
    <property type="evidence" value="ECO:0007669"/>
    <property type="project" value="UniProtKB-ARBA"/>
</dbReference>
<dbReference type="Pfam" id="PF12775">
    <property type="entry name" value="AAA_7"/>
    <property type="match status" value="1"/>
</dbReference>
<dbReference type="Pfam" id="PF18198">
    <property type="entry name" value="AAA_lid_11"/>
    <property type="match status" value="1"/>
</dbReference>
<dbReference type="Gene3D" id="1.20.920.20">
    <property type="match status" value="1"/>
</dbReference>
<dbReference type="InterPro" id="IPR041658">
    <property type="entry name" value="AAA_lid_11"/>
</dbReference>
<dbReference type="PANTHER" id="PTHR45703:SF1">
    <property type="entry name" value="DYNEINS HEAVY CHAIN"/>
    <property type="match status" value="1"/>
</dbReference>
<dbReference type="Pfam" id="PF08393">
    <property type="entry name" value="DHC_N2"/>
    <property type="match status" value="1"/>
</dbReference>
<dbReference type="Pfam" id="PF17852">
    <property type="entry name" value="Dynein_AAA_lid"/>
    <property type="match status" value="1"/>
</dbReference>
<dbReference type="FunFam" id="1.10.8.1220:FF:000001">
    <property type="entry name" value="Dynein axonemal heavy chain 5"/>
    <property type="match status" value="1"/>
</dbReference>
<dbReference type="GO" id="GO:0005930">
    <property type="term" value="C:axoneme"/>
    <property type="evidence" value="ECO:0007669"/>
    <property type="project" value="UniProtKB-SubCell"/>
</dbReference>
<evidence type="ECO:0000256" key="11">
    <source>
        <dbReference type="ARBA" id="ARBA00023212"/>
    </source>
</evidence>
<dbReference type="InterPro" id="IPR026983">
    <property type="entry name" value="DHC"/>
</dbReference>
<feature type="coiled-coil region" evidence="13">
    <location>
        <begin position="3545"/>
        <end position="3572"/>
    </location>
</feature>
<evidence type="ECO:0000256" key="3">
    <source>
        <dbReference type="ARBA" id="ARBA00022490"/>
    </source>
</evidence>
<keyword evidence="4" id="KW-0493">Microtubule</keyword>
<dbReference type="FunFam" id="1.10.8.720:FF:000001">
    <property type="entry name" value="dynein heavy chain 7, axonemal"/>
    <property type="match status" value="1"/>
</dbReference>
<reference evidence="16 17" key="1">
    <citation type="submission" date="2014-06" db="EMBL/GenBank/DDBJ databases">
        <authorList>
            <person name="Swart Estienne"/>
        </authorList>
    </citation>
    <scope>NUCLEOTIDE SEQUENCE [LARGE SCALE GENOMIC DNA]</scope>
    <source>
        <strain evidence="16 17">130c</strain>
    </source>
</reference>
<evidence type="ECO:0000256" key="9">
    <source>
        <dbReference type="ARBA" id="ARBA00023069"/>
    </source>
</evidence>
<dbReference type="GO" id="GO:0051959">
    <property type="term" value="F:dynein light intermediate chain binding"/>
    <property type="evidence" value="ECO:0007669"/>
    <property type="project" value="InterPro"/>
</dbReference>
<sequence length="4477" mass="521081">MKTSKKPIKPSDEEINEAEQAQKDYLDNCLFIGVMQEEENPRVQAEGAEITRMDKFQDIEEAQERVFDQTRQRFEGSFQYQQVWSETLMNQVQLSMHRFFKYIDSQEAIKNEEVSRYKKEWMSHALDLVPDQLLSQYAVSVKKIFAEVFSSYARAMKQAILEYILRSPEERKRLHIVMLPRPIPTATERQLMRGGYSTDKFTGSHQRKVETENEIKLRLLNNNIVISGLQSWFREFRSFNLVEFRGLNQFIDSDTGQPGTACYAMDIDNFLSFQESFRQKTLQLFKYIWHRGCILIVKKFKFLRLREEQQRIQNKKASHCKWTYAGFQPTPHEIDENVHRELVNDIKWEDIDKIDLTSVLGKQTMLQRYFTRTGMVHQDVHLHYFLVENGFEINAIPDEYRDELELEDLVDVRENSAYIAFVSMIGGYVNFEENGYEILAREYKRELKYSAGNLMKLQLRAVVDKSLETIQNFFKGFLTYEKVKKAVGMKPLRHIRAFVTKDKKNSVEAMLEEAQRKKKEEEEKASKLGPGARRIDPRRNTNKQKPNINQDSEIKPADTPWDIDPELRIPDYFDYQDFVNPVFRLDLTLASYQQNMMSSSHSGFMANNIQQGDVLEFTKKENEIIEDFEQFILRTINSFNDFLVRPEFAKVKVISKKRYEGDLEEEARLKKLNVQIKKNTGNTTSKQHPGAQASGQQSFYNVTASHNQTAISNSHMGATNMNNQGGNAQFNSQKIKDFDQMLYNNHDDGQDIYRKYLGRIQIFQSEKNTKDVIDENNMGVYSKPYLDKYYQIADDSEPYYQLIRQKVRKIVSRHLKETKRVTEIFEQFDAIVKGSLQNRVRDFIQEERRDRDYELLIKELRFYQKLSMQLPSIVFFPMFEVGTVVVKEEIQRRIKNLLAVVFRKFETTMIQRSQSICDKYSQICKYLEKVLKTPHDVVDMERYKNNLLLEMGNLQEKMYENRKSVFFLMRNDKMFEEESWHLIKELHEWPSKLNAHMDICDDRHRNERNDIENYVVKKRELFETNIGALEENIKEVGQWGELNSYRMVINKILDYQTQIDSYEEQMLEISQEEMMLFGFKSGYETFHRVKKFFTPFYELWTNVSEIMVKKRQWMESALSNIDPDEVDGMIKQSIKGLQKLQKHLKENQLAQKVITSLTQEVNDLNEWLPTIEVLCNPSLKPRHWAMIQNIAKANFNYKEISLNEVKYFNIKEYLDLLAEISEKAKKESRLEKMLDKMESEWADLRFELTTFRDTGIPILQGQNVEEIQLLLDEHTLTAQTIRGSPDVEPMQERAIQWEKLMIFLQEVLDVWIKVQANYLYLEPIFHSEDITKKLPVEATEFTKIDKMWRDCMTKVQQDTLVTHLNKIKNIQVNLEDANSALERIQKSLNEYLETKRQYFPRFYFLSNEDLLEILGDSKNPHKVQRHLKKCFEGINEVVFRQNVKEGEEDDQLEDNDEIIGLISRENERVELVKSIFPHEVRGNVEVWLLELENQMKLSIQHVIAESINDYKTIRDSRERWISNWQSQVVLAVSQIQWTRAIEDGLKKDGTRGLQSYFEKCQKQLDEIVNLVRNDLPNLTRMTLGSLIVIDVHAKDTLEALIQEQISSVDDFSWLAQLRYYFIPSQQHVVAKMITTVQDYGYEYLGNTSRLVITPLTDRCYRTLMSALHLNLGGAPEGPAGTGKTESTKDLAKAIAVHCMVFNCAEGLNAKAMAKFFKGLASAGSWSCFDEFNRIELEVLSVVAQQILEIQRAKNQQKEMFRFEDSDIVLKSSCNVFITMNPGYAGRSELPDNLKALFRPVAMMMPDYTMIAEISLYSFGFFESRNLAKKIVATYRLCSEQLSSQYHYDYGMRAVKAVLTAAKSLKQRHPSEREDILILRSINDVNLPKFLAHDIPLFQGIIEDLFQGIQMTDIQYGSLDTQIRKVVKEMNLQEIKSFIEKVFQLYEMINCRHGLMLVGPPYGAKTVCYRVLAKAITNVAKEDHKYGELPVDTYVLNPKSISLSQLYGSFDPISHDFADGILGQIFRRCAYKDMGKSRRWIVFDGPVDAEWIENMNTVLDDNKKLCLLNGEIIMMNDQMNLIFEAHDLSQASPATVSRCGMVYMQPENVGWQALLQSWLETLKIKCKGSQGETFDPSIIKRMEDLFEIFFVQTFTFLRKKCTTYVPVLEVQIAHSMMKLFLAMLVNPLFLEMAYNPKIKNEDVVNRIDMFFLFALFWSVGAISDENGQKNFSYFLRKICTDVYKVRQNKSLKIDKQSQIPDGGTIVQNYYIEEHRWINWKDILDRNDQNKEFDPSLTYHELIVPTTENLKNTFLLNLCIKNGIPINFVGPTGTGKSVLVQKYLRSLPYDSYSTVFICFSAKTTANQTQEIIDGKLEKRGRRVMGPPLGKKCVIFVDDLNMPAQEKYGAQPPIELLRQWMDHKGWYDTKEKEKTFKELIDLIFVTAMGPPGGGKNPITPRYLRHFNLVAINNFEESQLQRIFSKLMDWHLKRGNFSPTSDVFRTLSACVNGAVDVFLFAQQELRPTPAKSHYLFNLRDLSRVIQGIQMVKKEELTDSKKVLRLWVHEIARVFSDRFINDEDQQLLYDKLFQSCREKVKDDLISALKIAFEDKKQKVEQNKEIMTRHLMFGDVLGEGISTQDRRFDEILPGQKQLLTDKMGSYLDDFNSVSKKPMNLVLFDFAIMHVLRICRILRMASGNAFLVGVGGSGRQSLSKLATYICDYRLVETEQSKNYNNDQWKEDMKRLVTLAGQDNKNSVFLLTDSQIKFSFMLEDINNLLNAGEIPNLFPADEKLQIIEKLRPQAKREGRMNLYNNGTNEQFSDYFVEKTKQHLHIILAMSPIGSTLRERIRNFPSLVNCCTFDWFTRWPEDALEAVAERFLSEGEIEDHERESIIKLCKKIHTDMIDLSQKYLTEQKRHNYVTPTSYLELILTYKELLKKSRQKTLTLKLGYDKGIEKLLFTADEVQKMQIDLNEKQPKLAQMTIETDILMQKIQKESSEVVEPKKIQIQEEEAIANQMAQEAQTIKIECENDLSKALPLVKKAQEALNTIQPSHINEVKSLGKPPEPIKKVLHAVCIMNQRKVERTPKKENPKELEDNWWFTSQKFMSEKGFLETLLEYDKDHIPEKVMNQIRQNFLSDPDFKPQRVEKASFAAKGLCMWIRALDQYDRVAKIIAPKRQRAQEAEAKYRVTLEGLKKKQAELREIVEQFEMLQSQLEETSRKKQKLQDDIEDCSRKLDRAQTLLVGLGGEQKRWEDATIELGKVYDNLIGDILLSSAVIGYLGAFTSIYRNSTVTQWINDLRSLRISSSQGQFSLQNILGEPVTIRQWNLCGLPTDQFSVDNGIIVYNSRRWPLMIDPQGQANRWIKNLESTENNKSHTKLNIVKLSDPDFVRQFEQAIQLGFPILLENIGEELDPILEPLLMKQTFKSAGIISINFGDNVIEYSPEFRLYITTKYSNPHYLPELSTKVTLINFMITFDGLKDYLLNLVVQKENAALDDERQKLIIQTYENNKQLKDIENKILDVLRSSQGNILDDEKAIDVLKQSQELSNQIKEKQEIAQVTEKKLEEARKLYMPIASHSSLLFFIIQKLSQVDVMYQYSLTWYIQLFMMAIDNSEKSEYIEQRIEQLKQFFTYSLYSNVCRSLFEKHKLLFSFILTAKLKESEKLVNPAYYDFLIMTQPGLENPIEMDNPSEDWLPNQTWNKLCELSLIDSTFSSIVNDFGKFEEQWQKIFESNSPNKENFPPFKESKQFDFFQKLCILKVLRPDKLIPAVKEYVISEMGEQFVTPPLFDLELSFNDSTYSTPLIFVLPGADPLQSLTAFAIAKKKLDTMKSISLGQDQGPKAEKAIEEARKNGGWVLLQNCHLYPSWMPKLERICESLDMKAQSGKEIAHPSFRLWLTSYPSQDFPILILQNGIKMTNEPPKGLKANIMGSFKMEPISDPNFFNIHSKLPVFKKMLFGLCMFHAIIQERRNYGSLGWNIRYEFTVSDLHISAKQLQLFVNDYNEVPYKALKYLTGECNYGGRVTDDRDRRVLKALLEDFYNPQLHQEGFKAFGIEEYEFPHGNIHYAKYLDYISKLPLEEPPALFGFHPNANITKELYETSELCYDLIKMGEIEGVKQCAIAAEVLKRQTESQVSGNFSDSSSIRSDPRSNNQKFFSNQSRQLTRKEENKQQTQELQKSPEQQIEKICKDILSKLPANVYDIEAVQAKYPLVRENSMNTFLVQELTRFNNLLKVIQSTLKSILLALKGEVLLSEQLEKVYNSLLIGEIPQMWLAQSYPSMKNVASYIKDLVLRLNTFQQWINNGAPNVFWISGFFFTQSFLTGVFQNFARKYNVEIDTLVFEFSYLQEDPTDYENEIFTNNKIPKMKTPEDGAYISGLFLEGARWDYQRKSLGESQPKVLFSKVPIIQLLPTKVNRVKEEECYECPMYKTAERKGVLSTTGHSTNFIMNLKMPLGGSPSSHWVKRGVAMICQLSN</sequence>
<dbReference type="InterPro" id="IPR041228">
    <property type="entry name" value="Dynein_C"/>
</dbReference>
<dbReference type="FunFam" id="3.40.50.300:FF:001145">
    <property type="entry name" value="Putative dynein heavy chain"/>
    <property type="match status" value="1"/>
</dbReference>
<dbReference type="InterPro" id="IPR042219">
    <property type="entry name" value="AAA_lid_11_sf"/>
</dbReference>
<dbReference type="InterPro" id="IPR013602">
    <property type="entry name" value="Dynein_heavy_linker"/>
</dbReference>
<keyword evidence="3" id="KW-0963">Cytoplasm</keyword>
<evidence type="ECO:0000313" key="16">
    <source>
        <dbReference type="EMBL" id="CDW76340.1"/>
    </source>
</evidence>
<dbReference type="FunFam" id="1.20.1270.280:FF:000001">
    <property type="entry name" value="dynein heavy chain 7, axonemal"/>
    <property type="match status" value="1"/>
</dbReference>
<feature type="domain" description="AAA+ ATPase" evidence="15">
    <location>
        <begin position="2320"/>
        <end position="2469"/>
    </location>
</feature>
<feature type="coiled-coil region" evidence="13">
    <location>
        <begin position="1367"/>
        <end position="1394"/>
    </location>
</feature>
<dbReference type="Pfam" id="PF12777">
    <property type="entry name" value="MT"/>
    <property type="match status" value="1"/>
</dbReference>
<dbReference type="SMART" id="SM00382">
    <property type="entry name" value="AAA"/>
    <property type="match status" value="2"/>
</dbReference>
<dbReference type="InterPro" id="IPR041589">
    <property type="entry name" value="DNAH3_AAA_lid_1"/>
</dbReference>
<dbReference type="Gene3D" id="1.10.8.720">
    <property type="entry name" value="Region D6 of dynein motor"/>
    <property type="match status" value="1"/>
</dbReference>
<organism evidence="16 17">
    <name type="scientific">Stylonychia lemnae</name>
    <name type="common">Ciliate</name>
    <dbReference type="NCBI Taxonomy" id="5949"/>
    <lineage>
        <taxon>Eukaryota</taxon>
        <taxon>Sar</taxon>
        <taxon>Alveolata</taxon>
        <taxon>Ciliophora</taxon>
        <taxon>Intramacronucleata</taxon>
        <taxon>Spirotrichea</taxon>
        <taxon>Stichotrichia</taxon>
        <taxon>Sporadotrichida</taxon>
        <taxon>Oxytrichidae</taxon>
        <taxon>Stylonychinae</taxon>
        <taxon>Stylonychia</taxon>
    </lineage>
</organism>
<evidence type="ECO:0000256" key="1">
    <source>
        <dbReference type="ARBA" id="ARBA00004430"/>
    </source>
</evidence>
<feature type="region of interest" description="Disordered" evidence="14">
    <location>
        <begin position="4137"/>
        <end position="4183"/>
    </location>
</feature>
<dbReference type="InParanoid" id="A0A078A2M7"/>
<dbReference type="FunFam" id="1.20.140.100:FF:000001">
    <property type="entry name" value="dynein heavy chain 17, axonemal"/>
    <property type="match status" value="1"/>
</dbReference>
<keyword evidence="12" id="KW-0966">Cell projection</keyword>
<evidence type="ECO:0000256" key="12">
    <source>
        <dbReference type="ARBA" id="ARBA00023273"/>
    </source>
</evidence>
<dbReference type="InterPro" id="IPR024317">
    <property type="entry name" value="Dynein_heavy_chain_D4_dom"/>
</dbReference>
<feature type="compositionally biased region" description="Polar residues" evidence="14">
    <location>
        <begin position="4153"/>
        <end position="4164"/>
    </location>
</feature>
<dbReference type="GO" id="GO:0005524">
    <property type="term" value="F:ATP binding"/>
    <property type="evidence" value="ECO:0007669"/>
    <property type="project" value="UniProtKB-KW"/>
</dbReference>
<feature type="coiled-coil region" evidence="13">
    <location>
        <begin position="3177"/>
        <end position="3242"/>
    </location>
</feature>
<dbReference type="FunFam" id="3.40.50.300:FF:000063">
    <property type="entry name" value="dynein heavy chain 6, axonemal"/>
    <property type="match status" value="1"/>
</dbReference>
<dbReference type="InterPro" id="IPR042228">
    <property type="entry name" value="Dynein_linker_3"/>
</dbReference>
<dbReference type="Pfam" id="PF12780">
    <property type="entry name" value="AAA_8"/>
    <property type="match status" value="1"/>
</dbReference>
<evidence type="ECO:0000259" key="15">
    <source>
        <dbReference type="SMART" id="SM00382"/>
    </source>
</evidence>
<evidence type="ECO:0000256" key="10">
    <source>
        <dbReference type="ARBA" id="ARBA00023175"/>
    </source>
</evidence>
<keyword evidence="6" id="KW-0067">ATP-binding</keyword>
<dbReference type="InterPro" id="IPR003593">
    <property type="entry name" value="AAA+_ATPase"/>
</dbReference>
<dbReference type="GO" id="GO:0005874">
    <property type="term" value="C:microtubule"/>
    <property type="evidence" value="ECO:0007669"/>
    <property type="project" value="UniProtKB-KW"/>
</dbReference>
<dbReference type="Gene3D" id="6.10.140.1060">
    <property type="match status" value="1"/>
</dbReference>
<dbReference type="FunFam" id="3.40.50.300:FF:000362">
    <property type="entry name" value="Dynein, axonemal, heavy chain 6"/>
    <property type="match status" value="1"/>
</dbReference>
<evidence type="ECO:0000313" key="17">
    <source>
        <dbReference type="Proteomes" id="UP000039865"/>
    </source>
</evidence>
<protein>
    <submittedName>
        <fullName evidence="16">Dynein heavy chain axonemal</fullName>
    </submittedName>
</protein>
<dbReference type="InterPro" id="IPR043160">
    <property type="entry name" value="Dynein_C_barrel"/>
</dbReference>
<dbReference type="PANTHER" id="PTHR45703">
    <property type="entry name" value="DYNEIN HEAVY CHAIN"/>
    <property type="match status" value="1"/>
</dbReference>
<keyword evidence="11" id="KW-0206">Cytoskeleton</keyword>
<dbReference type="FunFam" id="3.20.180.20:FF:000003">
    <property type="entry name" value="Dynein heavy chain 12, axonemal"/>
    <property type="match status" value="1"/>
</dbReference>
<dbReference type="FunFam" id="3.40.50.300:FF:002141">
    <property type="entry name" value="Dynein heavy chain"/>
    <property type="match status" value="1"/>
</dbReference>
<dbReference type="FunFam" id="1.20.920.20:FF:000006">
    <property type="entry name" value="Dynein, axonemal, heavy chain 6"/>
    <property type="match status" value="1"/>
</dbReference>
<dbReference type="Gene3D" id="1.10.287.2620">
    <property type="match status" value="1"/>
</dbReference>
<dbReference type="FunFam" id="1.10.8.710:FF:000004">
    <property type="entry name" value="Dynein axonemal heavy chain 6"/>
    <property type="match status" value="1"/>
</dbReference>
<evidence type="ECO:0000256" key="5">
    <source>
        <dbReference type="ARBA" id="ARBA00022741"/>
    </source>
</evidence>
<evidence type="ECO:0000256" key="8">
    <source>
        <dbReference type="ARBA" id="ARBA00023054"/>
    </source>
</evidence>
<evidence type="ECO:0000256" key="2">
    <source>
        <dbReference type="ARBA" id="ARBA00008887"/>
    </source>
</evidence>
<dbReference type="Pfam" id="PF12774">
    <property type="entry name" value="AAA_6"/>
    <property type="match status" value="1"/>
</dbReference>
<dbReference type="Gene3D" id="3.20.180.20">
    <property type="entry name" value="Dynein heavy chain, N-terminal domain 2"/>
    <property type="match status" value="1"/>
</dbReference>
<dbReference type="Gene3D" id="3.10.490.20">
    <property type="match status" value="1"/>
</dbReference>
<evidence type="ECO:0000256" key="6">
    <source>
        <dbReference type="ARBA" id="ARBA00022840"/>
    </source>
</evidence>
<evidence type="ECO:0000256" key="13">
    <source>
        <dbReference type="SAM" id="Coils"/>
    </source>
</evidence>